<dbReference type="OrthoDB" id="2774at2157"/>
<keyword evidence="2" id="KW-1185">Reference proteome</keyword>
<accession>A0A0C5BV35</accession>
<dbReference type="STRING" id="1582439.NPIRD3C_0842"/>
<dbReference type="AlphaFoldDB" id="A0A0C5BV35"/>
<reference evidence="2" key="1">
    <citation type="submission" date="2015-02" db="EMBL/GenBank/DDBJ databases">
        <title>Characterization of two novel Thaumarchaeota isolated from the Northern Adriatic Sea.</title>
        <authorList>
            <person name="Bayer B."/>
            <person name="Vojvoda J."/>
            <person name="Offre P."/>
            <person name="Srivastava A."/>
            <person name="Elisabeth N."/>
            <person name="Garcia J.A.L."/>
            <person name="Schleper C."/>
            <person name="Herndl G.J."/>
        </authorList>
    </citation>
    <scope>NUCLEOTIDE SEQUENCE [LARGE SCALE GENOMIC DNA]</scope>
    <source>
        <strain evidence="2">D3C</strain>
    </source>
</reference>
<sequence>MKNAKLFSVLAIVMAIAIAPISGAFAQSDVAAENSNKIDKDRKAFFDAIKDQRNALRDQIRDFNDQRKDRLTDSAHDRIHVEPTLSFDGVTSGWAVVNGIAYPADFTLDGKARQTEKGWHLTGVGTIHVGERNIPFDLKGFAKGNHVSMKGVSQNNDSITIHLRGNFAPVAESENSFALAFTRAAITVVDSDVKVPLVLVGDVTVNPLVSDEEPISDETDFESDTQDLDEVLELLT</sequence>
<proteinExistence type="predicted"/>
<gene>
    <name evidence="1" type="ORF">NPIRD3C_0842</name>
</gene>
<organism evidence="1 2">
    <name type="scientific">Nitrosopumilus piranensis</name>
    <dbReference type="NCBI Taxonomy" id="1582439"/>
    <lineage>
        <taxon>Archaea</taxon>
        <taxon>Nitrososphaerota</taxon>
        <taxon>Nitrososphaeria</taxon>
        <taxon>Nitrosopumilales</taxon>
        <taxon>Nitrosopumilaceae</taxon>
        <taxon>Nitrosopumilus</taxon>
    </lineage>
</organism>
<dbReference type="RefSeq" id="WP_148702969.1">
    <property type="nucleotide sequence ID" value="NZ_CP010868.1"/>
</dbReference>
<dbReference type="Proteomes" id="UP000032027">
    <property type="component" value="Chromosome"/>
</dbReference>
<dbReference type="HOGENOM" id="CLU_1136020_0_0_2"/>
<protein>
    <submittedName>
        <fullName evidence="1">Uncharacterized protein</fullName>
    </submittedName>
</protein>
<reference evidence="1 2" key="3">
    <citation type="journal article" date="2019" name="Int. J. Syst. Evol. Microbiol.">
        <title>Nitrosopumilus adriaticus sp. nov. and Nitrosopumilus piranensis sp. nov., two ammonia-oxidizing archaea from the Adriatic Sea and members of the class Nitrososphaeria.</title>
        <authorList>
            <person name="Bayer B."/>
            <person name="Vojvoda J."/>
            <person name="Reinthaler T."/>
            <person name="Reyes C."/>
            <person name="Pinto M."/>
            <person name="Herndl G.J."/>
        </authorList>
    </citation>
    <scope>NUCLEOTIDE SEQUENCE [LARGE SCALE GENOMIC DNA]</scope>
    <source>
        <strain evidence="1 2">D3C</strain>
    </source>
</reference>
<dbReference type="GeneID" id="41600006"/>
<dbReference type="KEGG" id="nid:NPIRD3C_0842"/>
<evidence type="ECO:0000313" key="1">
    <source>
        <dbReference type="EMBL" id="AJM92054.1"/>
    </source>
</evidence>
<dbReference type="PATRIC" id="fig|1582439.9.peg.864"/>
<name>A0A0C5BV35_9ARCH</name>
<evidence type="ECO:0000313" key="2">
    <source>
        <dbReference type="Proteomes" id="UP000032027"/>
    </source>
</evidence>
<reference evidence="1 2" key="2">
    <citation type="journal article" date="2016" name="ISME J.">
        <title>Physiological and genomic characterization of two novel marine thaumarchaeal strains indicates niche differentiation.</title>
        <authorList>
            <person name="Bayer B."/>
            <person name="Vojvoda J."/>
            <person name="Offre P."/>
            <person name="Alves R.J."/>
            <person name="Elisabeth N.H."/>
            <person name="Garcia J.A."/>
            <person name="Volland J.M."/>
            <person name="Srivastava A."/>
            <person name="Schleper C."/>
            <person name="Herndl G.J."/>
        </authorList>
    </citation>
    <scope>NUCLEOTIDE SEQUENCE [LARGE SCALE GENOMIC DNA]</scope>
    <source>
        <strain evidence="1 2">D3C</strain>
    </source>
</reference>
<dbReference type="EMBL" id="CP010868">
    <property type="protein sequence ID" value="AJM92054.1"/>
    <property type="molecule type" value="Genomic_DNA"/>
</dbReference>